<dbReference type="AlphaFoldDB" id="A0A969W6M7"/>
<dbReference type="EMBL" id="JAAVXB010000002">
    <property type="protein sequence ID" value="NKF21557.1"/>
    <property type="molecule type" value="Genomic_DNA"/>
</dbReference>
<keyword evidence="2" id="KW-1185">Reference proteome</keyword>
<organism evidence="1 2">
    <name type="scientific">Solimonas marina</name>
    <dbReference type="NCBI Taxonomy" id="2714601"/>
    <lineage>
        <taxon>Bacteria</taxon>
        <taxon>Pseudomonadati</taxon>
        <taxon>Pseudomonadota</taxon>
        <taxon>Gammaproteobacteria</taxon>
        <taxon>Nevskiales</taxon>
        <taxon>Nevskiaceae</taxon>
        <taxon>Solimonas</taxon>
    </lineage>
</organism>
<evidence type="ECO:0000313" key="2">
    <source>
        <dbReference type="Proteomes" id="UP000653472"/>
    </source>
</evidence>
<proteinExistence type="predicted"/>
<dbReference type="RefSeq" id="WP_168146814.1">
    <property type="nucleotide sequence ID" value="NZ_JAAVXB010000002.1"/>
</dbReference>
<accession>A0A969W6M7</accession>
<evidence type="ECO:0000313" key="1">
    <source>
        <dbReference type="EMBL" id="NKF21557.1"/>
    </source>
</evidence>
<reference evidence="1" key="1">
    <citation type="submission" date="2020-03" db="EMBL/GenBank/DDBJ databases">
        <title>Solimonas marina sp. nov., isolated from deep seawater of the Pacific Ocean.</title>
        <authorList>
            <person name="Liu X."/>
            <person name="Lai Q."/>
            <person name="Sun F."/>
            <person name="Gai Y."/>
            <person name="Li G."/>
            <person name="Shao Z."/>
        </authorList>
    </citation>
    <scope>NUCLEOTIDE SEQUENCE</scope>
    <source>
        <strain evidence="1">C16B3</strain>
    </source>
</reference>
<name>A0A969W6M7_9GAMM</name>
<protein>
    <submittedName>
        <fullName evidence="1">Uncharacterized protein</fullName>
    </submittedName>
</protein>
<sequence length="74" mass="8017">MRAGSLGNPAVGRRNGAAKLTEDAVVAMRAEWKPKGRGRRRHEGPGIKDLAAKYGVSFYAAWSALHGYTWGHVP</sequence>
<gene>
    <name evidence="1" type="ORF">G7Y82_04450</name>
</gene>
<comment type="caution">
    <text evidence="1">The sequence shown here is derived from an EMBL/GenBank/DDBJ whole genome shotgun (WGS) entry which is preliminary data.</text>
</comment>
<dbReference type="Proteomes" id="UP000653472">
    <property type="component" value="Unassembled WGS sequence"/>
</dbReference>